<dbReference type="NCBIfam" id="NF033547">
    <property type="entry name" value="transpos_IS1595"/>
    <property type="match status" value="1"/>
</dbReference>
<dbReference type="KEGG" id="ddz:DSYM_01750"/>
<evidence type="ECO:0000313" key="4">
    <source>
        <dbReference type="Proteomes" id="UP000662914"/>
    </source>
</evidence>
<evidence type="ECO:0000313" key="3">
    <source>
        <dbReference type="EMBL" id="BBO19476.1"/>
    </source>
</evidence>
<organism evidence="2 4">
    <name type="scientific">Candidatus Desulfobacillus denitrificans</name>
    <dbReference type="NCBI Taxonomy" id="2608985"/>
    <lineage>
        <taxon>Bacteria</taxon>
        <taxon>Pseudomonadati</taxon>
        <taxon>Pseudomonadota</taxon>
        <taxon>Betaproteobacteria</taxon>
        <taxon>Candidatus Desulfobacillus</taxon>
    </lineage>
</organism>
<accession>A0A809S1Q7</accession>
<feature type="domain" description="ISXO2-like transposase" evidence="1">
    <location>
        <begin position="137"/>
        <end position="283"/>
    </location>
</feature>
<dbReference type="Pfam" id="PF12762">
    <property type="entry name" value="DDE_Tnp_IS1595"/>
    <property type="match status" value="1"/>
</dbReference>
<dbReference type="Proteomes" id="UP000662914">
    <property type="component" value="Chromosome"/>
</dbReference>
<dbReference type="AlphaFoldDB" id="A0A809S1Q7"/>
<evidence type="ECO:0000313" key="2">
    <source>
        <dbReference type="EMBL" id="BBO19471.1"/>
    </source>
</evidence>
<dbReference type="EMBL" id="AP021857">
    <property type="protein sequence ID" value="BBO19476.1"/>
    <property type="molecule type" value="Genomic_DNA"/>
</dbReference>
<name>A0A809S1Q7_9PROT</name>
<dbReference type="SMART" id="SM01126">
    <property type="entry name" value="DDE_Tnp_IS1595"/>
    <property type="match status" value="1"/>
</dbReference>
<dbReference type="KEGG" id="ddz:DSYM_01700"/>
<protein>
    <submittedName>
        <fullName evidence="2">ISXO2-like transposase</fullName>
    </submittedName>
</protein>
<dbReference type="Pfam" id="PF12760">
    <property type="entry name" value="Zn_ribbon_IS1595"/>
    <property type="match status" value="1"/>
</dbReference>
<sequence length="317" mass="35608">MGINKVQFQKGLSMREFMERYGTEAKCHAAVVALRWPNGFVCPDCGETRHCTFERKGLTYWQCSACREQTTLMCGTIFEATKLPLTTWFLAMHLLTQAKNNVSALELKRHLGVRYRTAWLLKHKLMQVMSEREESRQLDGRVEIDDAYLGGELPGGKSGRGSENKVSFIAAVQTTDTGHPLKVCLKKLEFTKEAIAEWAKTALAASAQVVSDGLWCFRAVTASGATQERIVTGGGPACVKLEQFRAVNTFLGNLKTAYSGTYHAFDFAKYAHRYLAEVQYRFNRRFDLSSILKRLLVAAVMTPPRPERFLRTAELCG</sequence>
<evidence type="ECO:0000259" key="1">
    <source>
        <dbReference type="SMART" id="SM01126"/>
    </source>
</evidence>
<proteinExistence type="predicted"/>
<reference evidence="2" key="1">
    <citation type="journal article" name="DNA Res.">
        <title>The physiological potential of anammox bacteria as revealed by their core genome structure.</title>
        <authorList>
            <person name="Okubo T."/>
            <person name="Toyoda A."/>
            <person name="Fukuhara K."/>
            <person name="Uchiyama I."/>
            <person name="Harigaya Y."/>
            <person name="Kuroiwa M."/>
            <person name="Suzuki T."/>
            <person name="Murakami Y."/>
            <person name="Suwa Y."/>
            <person name="Takami H."/>
        </authorList>
    </citation>
    <scope>NUCLEOTIDE SEQUENCE</scope>
    <source>
        <strain evidence="2">317325-3</strain>
    </source>
</reference>
<dbReference type="InterPro" id="IPR024445">
    <property type="entry name" value="Tnp_ISXO2-like"/>
</dbReference>
<dbReference type="InterPro" id="IPR024442">
    <property type="entry name" value="Transposase_Zn_ribbon"/>
</dbReference>
<gene>
    <name evidence="2" type="ORF">DSYM_01700</name>
    <name evidence="3" type="ORF">DSYM_01750</name>
</gene>
<dbReference type="EMBL" id="AP021857">
    <property type="protein sequence ID" value="BBO19471.1"/>
    <property type="molecule type" value="Genomic_DNA"/>
</dbReference>